<dbReference type="Proteomes" id="UP000240880">
    <property type="component" value="Unassembled WGS sequence"/>
</dbReference>
<dbReference type="InterPro" id="IPR002937">
    <property type="entry name" value="Amino_oxidase"/>
</dbReference>
<dbReference type="GO" id="GO:0016491">
    <property type="term" value="F:oxidoreductase activity"/>
    <property type="evidence" value="ECO:0007669"/>
    <property type="project" value="InterPro"/>
</dbReference>
<dbReference type="PANTHER" id="PTHR10668:SF103">
    <property type="entry name" value="PYRIDINE NUCLEOTIDE-DISULFIDE OXIDOREDUCTASE DOMAIN-CONTAINING PROTEIN 2"/>
    <property type="match status" value="1"/>
</dbReference>
<dbReference type="Pfam" id="PF01593">
    <property type="entry name" value="Amino_oxidase"/>
    <property type="match status" value="1"/>
</dbReference>
<reference evidence="5 6" key="1">
    <citation type="submission" date="2017-04" db="EMBL/GenBank/DDBJ databases">
        <title>Novel microbial lineages endemic to geothermal iron-oxide mats fill important gaps in the evolutionary history of Archaea.</title>
        <authorList>
            <person name="Jay Z.J."/>
            <person name="Beam J.P."/>
            <person name="Dlakic M."/>
            <person name="Rusch D.B."/>
            <person name="Kozubal M.A."/>
            <person name="Inskeep W.P."/>
        </authorList>
    </citation>
    <scope>NUCLEOTIDE SEQUENCE [LARGE SCALE GENOMIC DNA]</scope>
    <source>
        <strain evidence="5">OSP_D</strain>
    </source>
</reference>
<proteinExistence type="predicted"/>
<protein>
    <recommendedName>
        <fullName evidence="3">Pyridine nucleotide-disulfide oxidoreductase domain-containing protein 2</fullName>
    </recommendedName>
</protein>
<dbReference type="InterPro" id="IPR036188">
    <property type="entry name" value="FAD/NAD-bd_sf"/>
</dbReference>
<evidence type="ECO:0000256" key="2">
    <source>
        <dbReference type="ARBA" id="ARBA00038825"/>
    </source>
</evidence>
<name>A0A2R6ABM4_9ARCH</name>
<dbReference type="SUPFAM" id="SSF51905">
    <property type="entry name" value="FAD/NAD(P)-binding domain"/>
    <property type="match status" value="1"/>
</dbReference>
<dbReference type="EMBL" id="NEXC01000014">
    <property type="protein sequence ID" value="PSN83811.1"/>
    <property type="molecule type" value="Genomic_DNA"/>
</dbReference>
<comment type="function">
    <text evidence="1">Probable oxidoreductase that may play a role as regulator of mitochondrial function.</text>
</comment>
<evidence type="ECO:0000313" key="6">
    <source>
        <dbReference type="Proteomes" id="UP000240880"/>
    </source>
</evidence>
<feature type="domain" description="Amine oxidase" evidence="4">
    <location>
        <begin position="13"/>
        <end position="257"/>
    </location>
</feature>
<gene>
    <name evidence="5" type="ORF">B9Q01_03355</name>
</gene>
<evidence type="ECO:0000259" key="4">
    <source>
        <dbReference type="Pfam" id="PF01593"/>
    </source>
</evidence>
<comment type="caution">
    <text evidence="5">The sequence shown here is derived from an EMBL/GenBank/DDBJ whole genome shotgun (WGS) entry which is preliminary data.</text>
</comment>
<evidence type="ECO:0000256" key="1">
    <source>
        <dbReference type="ARBA" id="ARBA00037217"/>
    </source>
</evidence>
<dbReference type="PANTHER" id="PTHR10668">
    <property type="entry name" value="PHYTOENE DEHYDROGENASE"/>
    <property type="match status" value="1"/>
</dbReference>
<organism evidence="5 6">
    <name type="scientific">Candidatus Marsarchaeota G1 archaeon OSP_D</name>
    <dbReference type="NCBI Taxonomy" id="1978155"/>
    <lineage>
        <taxon>Archaea</taxon>
        <taxon>Candidatus Marsarchaeota</taxon>
        <taxon>Candidatus Marsarchaeota group 1</taxon>
    </lineage>
</organism>
<dbReference type="Gene3D" id="3.50.50.60">
    <property type="entry name" value="FAD/NAD(P)-binding domain"/>
    <property type="match status" value="2"/>
</dbReference>
<comment type="subunit">
    <text evidence="2">Interacts with COX5B; this interaction may contribute to localize PYROXD2 to the inner face of the inner mitochondrial membrane.</text>
</comment>
<evidence type="ECO:0000256" key="3">
    <source>
        <dbReference type="ARBA" id="ARBA00040298"/>
    </source>
</evidence>
<accession>A0A2R6ABM4</accession>
<sequence>MRKVVVIGAGHNGLVAAYNLRRRGFCVSVLEASNKIGGMADTSEIFGVKVSRASYVLGVMPKPLVELFEIPVIEQDPYEVIVYEGKPIALWKEKQRRRKEFEKAGIERYSEFEQTLLNFKEVLKKFTFVTKPPSREEVLEEAKKVDAEDFLLKSCEALLSRYLPKELHYSFYYPGMNNSSAYLVAYFFAEWQVVKGGMGAVAQSVFKKALEIGVEVRLNTKVERILISKDRVLGVEADGKKFEADIVLSTASPVATASLLCHAPNFRFEAGKSNWRKHNVILKSYPKPPDVIKGYLNSLIDLESMGAGEIVFPSLCDDTLGGKVLNVMGELEPLFELFPDLKDCIKVVDTLTPKLAEKLYNLPGGNVNHLPMKEPYLFDERPKKGMGYRTPIKGLYMGGAGTYPGGQVSGVPGYNASNAVIEDFEQGEL</sequence>
<evidence type="ECO:0000313" key="5">
    <source>
        <dbReference type="EMBL" id="PSN83811.1"/>
    </source>
</evidence>
<dbReference type="AlphaFoldDB" id="A0A2R6ABM4"/>